<protein>
    <recommendedName>
        <fullName evidence="1">DHHA2 domain-containing protein</fullName>
    </recommendedName>
</protein>
<reference evidence="2 3" key="2">
    <citation type="submission" date="2020-07" db="EMBL/GenBank/DDBJ databases">
        <title>Genome assembly of wild tea tree DASZ reveals pedigree and selection history of tea varieties.</title>
        <authorList>
            <person name="Zhang W."/>
        </authorList>
    </citation>
    <scope>NUCLEOTIDE SEQUENCE [LARGE SCALE GENOMIC DNA]</scope>
    <source>
        <strain evidence="3">cv. G240</strain>
        <tissue evidence="2">Leaf</tissue>
    </source>
</reference>
<dbReference type="Pfam" id="PF02833">
    <property type="entry name" value="DHHA2"/>
    <property type="match status" value="1"/>
</dbReference>
<gene>
    <name evidence="2" type="ORF">HYC85_018666</name>
</gene>
<reference evidence="3" key="1">
    <citation type="journal article" date="2020" name="Nat. Commun.">
        <title>Genome assembly of wild tea tree DASZ reveals pedigree and selection history of tea varieties.</title>
        <authorList>
            <person name="Zhang W."/>
            <person name="Zhang Y."/>
            <person name="Qiu H."/>
            <person name="Guo Y."/>
            <person name="Wan H."/>
            <person name="Zhang X."/>
            <person name="Scossa F."/>
            <person name="Alseekh S."/>
            <person name="Zhang Q."/>
            <person name="Wang P."/>
            <person name="Xu L."/>
            <person name="Schmidt M.H."/>
            <person name="Jia X."/>
            <person name="Li D."/>
            <person name="Zhu A."/>
            <person name="Guo F."/>
            <person name="Chen W."/>
            <person name="Ni D."/>
            <person name="Usadel B."/>
            <person name="Fernie A.R."/>
            <person name="Wen W."/>
        </authorList>
    </citation>
    <scope>NUCLEOTIDE SEQUENCE [LARGE SCALE GENOMIC DNA]</scope>
    <source>
        <strain evidence="3">cv. G240</strain>
    </source>
</reference>
<keyword evidence="3" id="KW-1185">Reference proteome</keyword>
<dbReference type="Gene3D" id="3.10.310.20">
    <property type="entry name" value="DHHA2 domain"/>
    <property type="match status" value="1"/>
</dbReference>
<dbReference type="GO" id="GO:0004309">
    <property type="term" value="F:exopolyphosphatase activity"/>
    <property type="evidence" value="ECO:0007669"/>
    <property type="project" value="TreeGrafter"/>
</dbReference>
<sequence length="574" mass="64191">MFVLFQILPSGPSPEKHSVFPLSPTHPLIPIPIPKQQHQHEEPYIRARDIPFFDGMRRSNASLVDRTTIFDFQEKGSRNISRSASDIGDRSRNIVTDISDKFLYSPSKDSPADIILEPYGQSSSGRWSKIPKTTPFLSPSIDLSIDFEEEKGLIKESSPTASEATEECRLLTGMARPSIERSYGLNKRVTNLSRIPLPPSAASFYNGYSPQIEIVESGESINRLNLYLKARRDDVNAGVPGKFLHAVIGQDLADVGSVASTIMYAFHLNETLRSSHLCTVPIINMKRADLDSHTELKWLLDSCYIDQSSLVFVDEALKEALVEIFGCRKGDPTYPRVQTITVGQDCSCCTLIAEKFAMTSPEILAGQGFSRLLLAGILLDTGNLTNPQCTSKDKYMATLLINGAGRFGCNGLYQILRYKMYDVSNLKVGDILRKDFKKWTRVGKPDSNGSRLMVSHIGMSSIGISIGQLVAHHDSSVQEITHFQHLEKLRLLMVVSGYYDSQKNFKREILVSAESVELMRNLLNFFNSNSSQLPLKVQYLPGLRDEMKAFEIDRVTSRKTIESLLEEFGGMSKR</sequence>
<evidence type="ECO:0000313" key="2">
    <source>
        <dbReference type="EMBL" id="KAF5944589.1"/>
    </source>
</evidence>
<name>A0A7J7GUZ4_CAMSI</name>
<feature type="domain" description="DHHA2" evidence="1">
    <location>
        <begin position="421"/>
        <end position="567"/>
    </location>
</feature>
<accession>A0A7J7GUZ4</accession>
<proteinExistence type="predicted"/>
<evidence type="ECO:0000259" key="1">
    <source>
        <dbReference type="Pfam" id="PF02833"/>
    </source>
</evidence>
<comment type="caution">
    <text evidence="2">The sequence shown here is derived from an EMBL/GenBank/DDBJ whole genome shotgun (WGS) entry which is preliminary data.</text>
</comment>
<dbReference type="PANTHER" id="PTHR12112:SF52">
    <property type="entry name" value="DHHA2 DOMAIN-CONTAINING PROTEIN"/>
    <property type="match status" value="1"/>
</dbReference>
<organism evidence="2 3">
    <name type="scientific">Camellia sinensis</name>
    <name type="common">Tea plant</name>
    <name type="synonym">Thea sinensis</name>
    <dbReference type="NCBI Taxonomy" id="4442"/>
    <lineage>
        <taxon>Eukaryota</taxon>
        <taxon>Viridiplantae</taxon>
        <taxon>Streptophyta</taxon>
        <taxon>Embryophyta</taxon>
        <taxon>Tracheophyta</taxon>
        <taxon>Spermatophyta</taxon>
        <taxon>Magnoliopsida</taxon>
        <taxon>eudicotyledons</taxon>
        <taxon>Gunneridae</taxon>
        <taxon>Pentapetalae</taxon>
        <taxon>asterids</taxon>
        <taxon>Ericales</taxon>
        <taxon>Theaceae</taxon>
        <taxon>Camellia</taxon>
    </lineage>
</organism>
<dbReference type="PANTHER" id="PTHR12112">
    <property type="entry name" value="BNIP - RELATED"/>
    <property type="match status" value="1"/>
</dbReference>
<dbReference type="InterPro" id="IPR038763">
    <property type="entry name" value="DHH_sf"/>
</dbReference>
<dbReference type="SUPFAM" id="SSF64182">
    <property type="entry name" value="DHH phosphoesterases"/>
    <property type="match status" value="1"/>
</dbReference>
<dbReference type="InterPro" id="IPR038222">
    <property type="entry name" value="DHHA2_dom_sf"/>
</dbReference>
<dbReference type="EMBL" id="JACBKZ010000008">
    <property type="protein sequence ID" value="KAF5944589.1"/>
    <property type="molecule type" value="Genomic_DNA"/>
</dbReference>
<dbReference type="InterPro" id="IPR004097">
    <property type="entry name" value="DHHA2"/>
</dbReference>
<dbReference type="AlphaFoldDB" id="A0A7J7GUZ4"/>
<dbReference type="Gene3D" id="3.90.1640.10">
    <property type="entry name" value="inorganic pyrophosphatase (n-terminal core)"/>
    <property type="match status" value="2"/>
</dbReference>
<dbReference type="GO" id="GO:0005737">
    <property type="term" value="C:cytoplasm"/>
    <property type="evidence" value="ECO:0007669"/>
    <property type="project" value="InterPro"/>
</dbReference>
<dbReference type="Proteomes" id="UP000593564">
    <property type="component" value="Unassembled WGS sequence"/>
</dbReference>
<evidence type="ECO:0000313" key="3">
    <source>
        <dbReference type="Proteomes" id="UP000593564"/>
    </source>
</evidence>